<dbReference type="RefSeq" id="WP_103321816.1">
    <property type="nucleotide sequence ID" value="NZ_PPTF01000098.1"/>
</dbReference>
<comment type="caution">
    <text evidence="13">The sequence shown here is derived from an EMBL/GenBank/DDBJ whole genome shotgun (WGS) entry which is preliminary data.</text>
</comment>
<dbReference type="GO" id="GO:0008168">
    <property type="term" value="F:methyltransferase activity"/>
    <property type="evidence" value="ECO:0007669"/>
    <property type="project" value="UniProtKB-KW"/>
</dbReference>
<dbReference type="InterPro" id="IPR004026">
    <property type="entry name" value="Ada_DNA_repair_Zn-bd"/>
</dbReference>
<dbReference type="InterPro" id="IPR018060">
    <property type="entry name" value="HTH_AraC"/>
</dbReference>
<dbReference type="InterPro" id="IPR018062">
    <property type="entry name" value="HTH_AraC-typ_CS"/>
</dbReference>
<dbReference type="InterPro" id="IPR010316">
    <property type="entry name" value="AlkA_N"/>
</dbReference>
<dbReference type="Gene3D" id="3.30.310.20">
    <property type="entry name" value="DNA-3-methyladenine glycosylase AlkA, N-terminal domain"/>
    <property type="match status" value="1"/>
</dbReference>
<dbReference type="PROSITE" id="PS01124">
    <property type="entry name" value="HTH_ARAC_FAMILY_2"/>
    <property type="match status" value="1"/>
</dbReference>
<keyword evidence="3" id="KW-0808">Transferase</keyword>
<dbReference type="SMART" id="SM01009">
    <property type="entry name" value="AlkA_N"/>
    <property type="match status" value="1"/>
</dbReference>
<evidence type="ECO:0000256" key="4">
    <source>
        <dbReference type="ARBA" id="ARBA00022723"/>
    </source>
</evidence>
<dbReference type="PANTHER" id="PTHR46796:SF6">
    <property type="entry name" value="ARAC SUBFAMILY"/>
    <property type="match status" value="1"/>
</dbReference>
<keyword evidence="4" id="KW-0479">Metal-binding</keyword>
<evidence type="ECO:0000313" key="13">
    <source>
        <dbReference type="EMBL" id="POA96825.1"/>
    </source>
</evidence>
<dbReference type="Proteomes" id="UP000236416">
    <property type="component" value="Unassembled WGS sequence"/>
</dbReference>
<evidence type="ECO:0000256" key="8">
    <source>
        <dbReference type="ARBA" id="ARBA00023125"/>
    </source>
</evidence>
<evidence type="ECO:0000256" key="9">
    <source>
        <dbReference type="ARBA" id="ARBA00023159"/>
    </source>
</evidence>
<keyword evidence="9" id="KW-0010">Activator</keyword>
<dbReference type="Gene3D" id="1.10.10.60">
    <property type="entry name" value="Homeodomain-like"/>
    <property type="match status" value="1"/>
</dbReference>
<dbReference type="AlphaFoldDB" id="A0A2K4MJC0"/>
<dbReference type="SUPFAM" id="SSF46689">
    <property type="entry name" value="Homeodomain-like"/>
    <property type="match status" value="1"/>
</dbReference>
<dbReference type="SUPFAM" id="SSF57884">
    <property type="entry name" value="Ada DNA repair protein, N-terminal domain (N-Ada 10)"/>
    <property type="match status" value="1"/>
</dbReference>
<reference evidence="13 14" key="1">
    <citation type="submission" date="2018-01" db="EMBL/GenBank/DDBJ databases">
        <title>Genomic Sequence of Chromobacterium MWU13-2610 from wild cranberry bogs within the Cape Cod National Seashore.</title>
        <authorList>
            <person name="O'Hara-Hanley K."/>
            <person name="Soby S."/>
            <person name="Harrison A."/>
        </authorList>
    </citation>
    <scope>NUCLEOTIDE SEQUENCE [LARGE SCALE GENOMIC DNA]</scope>
    <source>
        <strain evidence="13 14">MWU13-2610</strain>
    </source>
</reference>
<dbReference type="InterPro" id="IPR035451">
    <property type="entry name" value="Ada-like_dom_sf"/>
</dbReference>
<dbReference type="FunFam" id="3.40.10.10:FF:000001">
    <property type="entry name" value="DNA-3-methyladenine glycosylase 2"/>
    <property type="match status" value="1"/>
</dbReference>
<feature type="domain" description="HTH araC/xylS-type" evidence="12">
    <location>
        <begin position="92"/>
        <end position="190"/>
    </location>
</feature>
<dbReference type="GO" id="GO:0008270">
    <property type="term" value="F:zinc ion binding"/>
    <property type="evidence" value="ECO:0007669"/>
    <property type="project" value="InterPro"/>
</dbReference>
<keyword evidence="2" id="KW-0489">Methyltransferase</keyword>
<protein>
    <submittedName>
        <fullName evidence="13">3-methyladenine DNA glycosylase 2</fullName>
    </submittedName>
</protein>
<dbReference type="EMBL" id="PPTF01000098">
    <property type="protein sequence ID" value="POA96825.1"/>
    <property type="molecule type" value="Genomic_DNA"/>
</dbReference>
<evidence type="ECO:0000313" key="14">
    <source>
        <dbReference type="Proteomes" id="UP000236416"/>
    </source>
</evidence>
<dbReference type="GO" id="GO:0043565">
    <property type="term" value="F:sequence-specific DNA binding"/>
    <property type="evidence" value="ECO:0007669"/>
    <property type="project" value="InterPro"/>
</dbReference>
<keyword evidence="7" id="KW-0805">Transcription regulation</keyword>
<dbReference type="SUPFAM" id="SSF55945">
    <property type="entry name" value="TATA-box binding protein-like"/>
    <property type="match status" value="1"/>
</dbReference>
<evidence type="ECO:0000256" key="7">
    <source>
        <dbReference type="ARBA" id="ARBA00023015"/>
    </source>
</evidence>
<dbReference type="Pfam" id="PF06029">
    <property type="entry name" value="AlkA_N"/>
    <property type="match status" value="1"/>
</dbReference>
<accession>A0A2K4MJC0</accession>
<dbReference type="GO" id="GO:0032259">
    <property type="term" value="P:methylation"/>
    <property type="evidence" value="ECO:0007669"/>
    <property type="project" value="UniProtKB-KW"/>
</dbReference>
<keyword evidence="10" id="KW-0804">Transcription</keyword>
<keyword evidence="11" id="KW-0234">DNA repair</keyword>
<gene>
    <name evidence="13" type="ORF">C2134_19975</name>
</gene>
<evidence type="ECO:0000256" key="2">
    <source>
        <dbReference type="ARBA" id="ARBA00022603"/>
    </source>
</evidence>
<dbReference type="Pfam" id="PF12833">
    <property type="entry name" value="HTH_18"/>
    <property type="match status" value="1"/>
</dbReference>
<proteinExistence type="predicted"/>
<dbReference type="InterPro" id="IPR037046">
    <property type="entry name" value="AlkA_N_sf"/>
</dbReference>
<evidence type="ECO:0000256" key="5">
    <source>
        <dbReference type="ARBA" id="ARBA00022763"/>
    </source>
</evidence>
<dbReference type="GO" id="GO:0006307">
    <property type="term" value="P:DNA alkylation repair"/>
    <property type="evidence" value="ECO:0007669"/>
    <property type="project" value="UniProtKB-ARBA"/>
</dbReference>
<name>A0A2K4MJC0_9NEIS</name>
<sequence>MEFDPDTCYRALASRDVRFDGRFFIGVRTTGIYCRPICPARTARRENVDFYPTAAAAQEAGFRPCLRCRPEAAPDSGAWRGVSNSGHSHTVARALALIEQGALDEAGLSLLTDKLGVGERQLRRLFAQYVGASPQAVAQTRRILLAKQLIHETRMPLTDIAFAAGFGSVRRFNEVFQQLYRRPPGALRRDIDAAAAASDHISLLLRYRPPYHWQAMLDYLRRQAVPGLEIVREESYVRAIAQDGECGVLTVSHEPRQHALRVGLHLPRLRALPQLLARVRAMFDLAADMEPIERQLAQDPLLAKLVPRQTGLRLPGVWDGEEIRFRQLSIPDRLEWLETRGQPLSHPAFPALRFALPESAEPPPPDGPDRLPPVPDWQAALLAREGKTADLSPARMENWRPWRAYAAHHLLMAGNRDDACGTAAPAHAPLEYALRALS</sequence>
<evidence type="ECO:0000256" key="1">
    <source>
        <dbReference type="ARBA" id="ARBA00001947"/>
    </source>
</evidence>
<evidence type="ECO:0000256" key="3">
    <source>
        <dbReference type="ARBA" id="ARBA00022679"/>
    </source>
</evidence>
<evidence type="ECO:0000256" key="6">
    <source>
        <dbReference type="ARBA" id="ARBA00022833"/>
    </source>
</evidence>
<dbReference type="SMART" id="SM00342">
    <property type="entry name" value="HTH_ARAC"/>
    <property type="match status" value="1"/>
</dbReference>
<dbReference type="Gene3D" id="3.40.10.10">
    <property type="entry name" value="DNA Methylphosphotriester Repair Domain"/>
    <property type="match status" value="1"/>
</dbReference>
<evidence type="ECO:0000256" key="10">
    <source>
        <dbReference type="ARBA" id="ARBA00023163"/>
    </source>
</evidence>
<keyword evidence="6" id="KW-0862">Zinc</keyword>
<dbReference type="GO" id="GO:0003700">
    <property type="term" value="F:DNA-binding transcription factor activity"/>
    <property type="evidence" value="ECO:0007669"/>
    <property type="project" value="InterPro"/>
</dbReference>
<keyword evidence="8" id="KW-0238">DNA-binding</keyword>
<evidence type="ECO:0000256" key="11">
    <source>
        <dbReference type="ARBA" id="ARBA00023204"/>
    </source>
</evidence>
<dbReference type="InterPro" id="IPR050204">
    <property type="entry name" value="AraC_XylS_family_regulators"/>
</dbReference>
<keyword evidence="14" id="KW-1185">Reference proteome</keyword>
<dbReference type="PROSITE" id="PS00041">
    <property type="entry name" value="HTH_ARAC_FAMILY_1"/>
    <property type="match status" value="1"/>
</dbReference>
<comment type="cofactor">
    <cofactor evidence="1">
        <name>Zn(2+)</name>
        <dbReference type="ChEBI" id="CHEBI:29105"/>
    </cofactor>
</comment>
<dbReference type="InterPro" id="IPR009057">
    <property type="entry name" value="Homeodomain-like_sf"/>
</dbReference>
<organism evidence="13 14">
    <name type="scientific">Chromobacterium sinusclupearum</name>
    <dbReference type="NCBI Taxonomy" id="2077146"/>
    <lineage>
        <taxon>Bacteria</taxon>
        <taxon>Pseudomonadati</taxon>
        <taxon>Pseudomonadota</taxon>
        <taxon>Betaproteobacteria</taxon>
        <taxon>Neisseriales</taxon>
        <taxon>Chromobacteriaceae</taxon>
        <taxon>Chromobacterium</taxon>
    </lineage>
</organism>
<dbReference type="Pfam" id="PF02805">
    <property type="entry name" value="Ada_Zn_binding"/>
    <property type="match status" value="1"/>
</dbReference>
<dbReference type="PANTHER" id="PTHR46796">
    <property type="entry name" value="HTH-TYPE TRANSCRIPTIONAL ACTIVATOR RHAS-RELATED"/>
    <property type="match status" value="1"/>
</dbReference>
<keyword evidence="5" id="KW-0227">DNA damage</keyword>
<evidence type="ECO:0000259" key="12">
    <source>
        <dbReference type="PROSITE" id="PS01124"/>
    </source>
</evidence>